<dbReference type="PANTHER" id="PTHR23422">
    <property type="entry name" value="DIPEPTIDYL PEPTIDASE III-RELATED"/>
    <property type="match status" value="1"/>
</dbReference>
<proteinExistence type="predicted"/>
<sequence length="691" mass="78991">MANCNVNTHERFADIQMLRYELKGFDALSLNQKLYIYSLAKATLMGRDITFDQQGKYNLRIRKTLEAIYRHYKGTIGEAIENTETVCDSTTQIETSSVCDSEEFKAFEVYLKRIWFASGIHHHYGCEKFKPGFSEEFFYQLMEEISEDELPLKRGESKEDLLAQLVPVIFDPEVMPKRVNQTDGEDLVKTSACNFYENVTQAEVERFYARLKDVSNPTPPSYGLNSKLTKRNNEMIELVWKEDGLYSEPIKEIVSWLLKAQKFAENEGQKHVIDLLVKFYRTGNLEDFDRYSIAWVQQHEGMVDFINGFIEVYGDPLGLKGTWEGIVEYKDLEATQRTQTISKNAQWFEDHSPVDPRFRKPEVKGVTANVICAAMLGGEEYPASAIGINLPNANWIRQEHGSKSVTIGNLTDAYNKAAQGNGFRDEFVIDEETVALMNQYADITDDLHTDLHECLGHGSGQLLPGTDPDALKAYGNTIEEARADLFGLYYVADHKLVELGLTPNDEAYKAQYYSYLMNGLLTQTIRIKEGDKIEEAHMRNRALIAWWTLEHAGGAVELVTEEVSYASAEEALKDAEGNIVTTRTYVKVNDYGKLRHLFGELLAEIQRIKSEGDFEAARQLVEKYAVNIDPDLHREILARYKKLNLAPYKGFINPKMTLVYDEEGNPIDVNLDYEENYTDQMLRYSEEYGTL</sequence>
<name>A0ABV1FVQ2_9BACT</name>
<evidence type="ECO:0000256" key="2">
    <source>
        <dbReference type="ARBA" id="ARBA00022801"/>
    </source>
</evidence>
<keyword evidence="4" id="KW-1185">Reference proteome</keyword>
<evidence type="ECO:0000313" key="4">
    <source>
        <dbReference type="Proteomes" id="UP001465717"/>
    </source>
</evidence>
<dbReference type="EMBL" id="JBBNGE010000006">
    <property type="protein sequence ID" value="MEQ2507211.1"/>
    <property type="molecule type" value="Genomic_DNA"/>
</dbReference>
<comment type="caution">
    <text evidence="3">The sequence shown here is derived from an EMBL/GenBank/DDBJ whole genome shotgun (WGS) entry which is preliminary data.</text>
</comment>
<evidence type="ECO:0000256" key="1">
    <source>
        <dbReference type="ARBA" id="ARBA00022723"/>
    </source>
</evidence>
<keyword evidence="2" id="KW-0378">Hydrolase</keyword>
<protein>
    <submittedName>
        <fullName evidence="3">Dihydrofolate reductase</fullName>
    </submittedName>
</protein>
<organism evidence="3 4">
    <name type="scientific">Segatella sinensis</name>
    <dbReference type="NCBI Taxonomy" id="3085167"/>
    <lineage>
        <taxon>Bacteria</taxon>
        <taxon>Pseudomonadati</taxon>
        <taxon>Bacteroidota</taxon>
        <taxon>Bacteroidia</taxon>
        <taxon>Bacteroidales</taxon>
        <taxon>Prevotellaceae</taxon>
        <taxon>Segatella</taxon>
    </lineage>
</organism>
<dbReference type="RefSeq" id="WP_349225557.1">
    <property type="nucleotide sequence ID" value="NZ_JBBNFG020000008.1"/>
</dbReference>
<dbReference type="Pfam" id="PF03571">
    <property type="entry name" value="Peptidase_M49"/>
    <property type="match status" value="2"/>
</dbReference>
<reference evidence="3 4" key="1">
    <citation type="submission" date="2024-04" db="EMBL/GenBank/DDBJ databases">
        <title>Human intestinal bacterial collection.</title>
        <authorList>
            <person name="Pauvert C."/>
            <person name="Hitch T.C.A."/>
            <person name="Clavel T."/>
        </authorList>
    </citation>
    <scope>NUCLEOTIDE SEQUENCE [LARGE SCALE GENOMIC DNA]</scope>
    <source>
        <strain evidence="3 4">CLA-AA-H174</strain>
    </source>
</reference>
<keyword evidence="1" id="KW-0479">Metal-binding</keyword>
<evidence type="ECO:0000313" key="3">
    <source>
        <dbReference type="EMBL" id="MEQ2507211.1"/>
    </source>
</evidence>
<dbReference type="InterPro" id="IPR039461">
    <property type="entry name" value="Peptidase_M49"/>
</dbReference>
<gene>
    <name evidence="3" type="ORF">AAAT87_02820</name>
</gene>
<dbReference type="PANTHER" id="PTHR23422:SF11">
    <property type="entry name" value="DIPEPTIDYL PEPTIDASE 3"/>
    <property type="match status" value="1"/>
</dbReference>
<accession>A0ABV1FVQ2</accession>
<dbReference type="Proteomes" id="UP001465717">
    <property type="component" value="Unassembled WGS sequence"/>
</dbReference>
<dbReference type="Gene3D" id="3.30.540.30">
    <property type="match status" value="2"/>
</dbReference>